<keyword evidence="4" id="KW-1185">Reference proteome</keyword>
<comment type="caution">
    <text evidence="3">The sequence shown here is derived from an EMBL/GenBank/DDBJ whole genome shotgun (WGS) entry which is preliminary data.</text>
</comment>
<dbReference type="GO" id="GO:0016787">
    <property type="term" value="F:hydrolase activity"/>
    <property type="evidence" value="ECO:0007669"/>
    <property type="project" value="UniProtKB-KW"/>
</dbReference>
<dbReference type="GO" id="GO:0016020">
    <property type="term" value="C:membrane"/>
    <property type="evidence" value="ECO:0007669"/>
    <property type="project" value="TreeGrafter"/>
</dbReference>
<accession>A0A843YDJ7</accession>
<sequence>MSKVLGNTARKYGKHRPSVVLVHGGPGAAGELAPLAKLLAARGFGVLEPFQTGTSVDAQIAELRDFLQALNRPVALVGWSWGAWLALMVATRNPELLSRLVLIGCPPFLAEDARSINATRMARLSPAAQDQWDQWMPRLEQPGVMDQAMTLFDTTDCFARDDSPRPKVCFDPDIHHQVWAEAAALRRNKALIVELTRLRLPVLALHGDYDPHPADAVQRSLRLHQPKAAFHLLQNCGHKPWQEVHAKSSFLTLLCAGLPRQA</sequence>
<proteinExistence type="predicted"/>
<keyword evidence="1 3" id="KW-0378">Hydrolase</keyword>
<protein>
    <submittedName>
        <fullName evidence="3">Alpha/beta fold hydrolase</fullName>
    </submittedName>
</protein>
<dbReference type="AlphaFoldDB" id="A0A843YDJ7"/>
<evidence type="ECO:0000313" key="4">
    <source>
        <dbReference type="Proteomes" id="UP000444174"/>
    </source>
</evidence>
<feature type="domain" description="AB hydrolase-1" evidence="2">
    <location>
        <begin position="19"/>
        <end position="242"/>
    </location>
</feature>
<evidence type="ECO:0000259" key="2">
    <source>
        <dbReference type="Pfam" id="PF12697"/>
    </source>
</evidence>
<dbReference type="InterPro" id="IPR029058">
    <property type="entry name" value="AB_hydrolase_fold"/>
</dbReference>
<organism evidence="3 4">
    <name type="scientific">Tritonibacter litoralis</name>
    <dbReference type="NCBI Taxonomy" id="2662264"/>
    <lineage>
        <taxon>Bacteria</taxon>
        <taxon>Pseudomonadati</taxon>
        <taxon>Pseudomonadota</taxon>
        <taxon>Alphaproteobacteria</taxon>
        <taxon>Rhodobacterales</taxon>
        <taxon>Paracoccaceae</taxon>
        <taxon>Tritonibacter</taxon>
    </lineage>
</organism>
<gene>
    <name evidence="3" type="ORF">GFB49_11045</name>
</gene>
<dbReference type="Pfam" id="PF12697">
    <property type="entry name" value="Abhydrolase_6"/>
    <property type="match status" value="1"/>
</dbReference>
<dbReference type="Gene3D" id="3.40.50.1820">
    <property type="entry name" value="alpha/beta hydrolase"/>
    <property type="match status" value="1"/>
</dbReference>
<dbReference type="PANTHER" id="PTHR43798">
    <property type="entry name" value="MONOACYLGLYCEROL LIPASE"/>
    <property type="match status" value="1"/>
</dbReference>
<evidence type="ECO:0000313" key="3">
    <source>
        <dbReference type="EMBL" id="MQQ08991.1"/>
    </source>
</evidence>
<dbReference type="InterPro" id="IPR050266">
    <property type="entry name" value="AB_hydrolase_sf"/>
</dbReference>
<reference evidence="3 4" key="1">
    <citation type="submission" date="2019-10" db="EMBL/GenBank/DDBJ databases">
        <title>Epibacterium sp. nov., isolated from seawater.</title>
        <authorList>
            <person name="Zhang X."/>
            <person name="Li N."/>
        </authorList>
    </citation>
    <scope>NUCLEOTIDE SEQUENCE [LARGE SCALE GENOMIC DNA]</scope>
    <source>
        <strain evidence="3 4">SM1979</strain>
    </source>
</reference>
<dbReference type="EMBL" id="WIBF01000006">
    <property type="protein sequence ID" value="MQQ08991.1"/>
    <property type="molecule type" value="Genomic_DNA"/>
</dbReference>
<evidence type="ECO:0000256" key="1">
    <source>
        <dbReference type="ARBA" id="ARBA00022801"/>
    </source>
</evidence>
<dbReference type="SUPFAM" id="SSF53474">
    <property type="entry name" value="alpha/beta-Hydrolases"/>
    <property type="match status" value="1"/>
</dbReference>
<dbReference type="InterPro" id="IPR000073">
    <property type="entry name" value="AB_hydrolase_1"/>
</dbReference>
<dbReference type="PANTHER" id="PTHR43798:SF31">
    <property type="entry name" value="AB HYDROLASE SUPERFAMILY PROTEIN YCLE"/>
    <property type="match status" value="1"/>
</dbReference>
<dbReference type="RefSeq" id="WP_153215939.1">
    <property type="nucleotide sequence ID" value="NZ_WIBF01000006.1"/>
</dbReference>
<dbReference type="Proteomes" id="UP000444174">
    <property type="component" value="Unassembled WGS sequence"/>
</dbReference>
<name>A0A843YDJ7_9RHOB</name>